<evidence type="ECO:0000256" key="4">
    <source>
        <dbReference type="ARBA" id="ARBA00023136"/>
    </source>
</evidence>
<keyword evidence="3 5" id="KW-1133">Transmembrane helix</keyword>
<feature type="transmembrane region" description="Helical" evidence="5">
    <location>
        <begin position="110"/>
        <end position="127"/>
    </location>
</feature>
<evidence type="ECO:0000313" key="7">
    <source>
        <dbReference type="Proteomes" id="UP001549691"/>
    </source>
</evidence>
<evidence type="ECO:0000313" key="6">
    <source>
        <dbReference type="EMBL" id="MET7012760.1"/>
    </source>
</evidence>
<gene>
    <name evidence="6" type="ORF">ABXR19_01070</name>
</gene>
<dbReference type="Gene3D" id="1.20.120.550">
    <property type="entry name" value="Membrane associated eicosanoid/glutathione metabolism-like domain"/>
    <property type="match status" value="1"/>
</dbReference>
<keyword evidence="4 5" id="KW-0472">Membrane</keyword>
<dbReference type="RefSeq" id="WP_354599219.1">
    <property type="nucleotide sequence ID" value="NZ_JBEWZI010000001.1"/>
</dbReference>
<keyword evidence="2 5" id="KW-0812">Transmembrane</keyword>
<keyword evidence="7" id="KW-1185">Reference proteome</keyword>
<comment type="caution">
    <text evidence="6">The sequence shown here is derived from an EMBL/GenBank/DDBJ whole genome shotgun (WGS) entry which is preliminary data.</text>
</comment>
<reference evidence="6 7" key="1">
    <citation type="submission" date="2024-07" db="EMBL/GenBank/DDBJ databases">
        <title>Uliginosibacterium flavum JJ3220;KACC:17644.</title>
        <authorList>
            <person name="Kim M.K."/>
        </authorList>
    </citation>
    <scope>NUCLEOTIDE SEQUENCE [LARGE SCALE GENOMIC DNA]</scope>
    <source>
        <strain evidence="6 7">KACC:17644</strain>
    </source>
</reference>
<evidence type="ECO:0000256" key="2">
    <source>
        <dbReference type="ARBA" id="ARBA00022692"/>
    </source>
</evidence>
<dbReference type="PANTHER" id="PTHR35371:SF1">
    <property type="entry name" value="BLR7753 PROTEIN"/>
    <property type="match status" value="1"/>
</dbReference>
<organism evidence="6 7">
    <name type="scientific">Uliginosibacterium flavum</name>
    <dbReference type="NCBI Taxonomy" id="1396831"/>
    <lineage>
        <taxon>Bacteria</taxon>
        <taxon>Pseudomonadati</taxon>
        <taxon>Pseudomonadota</taxon>
        <taxon>Betaproteobacteria</taxon>
        <taxon>Rhodocyclales</taxon>
        <taxon>Zoogloeaceae</taxon>
        <taxon>Uliginosibacterium</taxon>
    </lineage>
</organism>
<accession>A0ABV2TFR7</accession>
<evidence type="ECO:0000256" key="1">
    <source>
        <dbReference type="ARBA" id="ARBA00004370"/>
    </source>
</evidence>
<dbReference type="SUPFAM" id="SSF161084">
    <property type="entry name" value="MAPEG domain-like"/>
    <property type="match status" value="1"/>
</dbReference>
<evidence type="ECO:0000256" key="5">
    <source>
        <dbReference type="SAM" id="Phobius"/>
    </source>
</evidence>
<dbReference type="Pfam" id="PF01124">
    <property type="entry name" value="MAPEG"/>
    <property type="match status" value="1"/>
</dbReference>
<dbReference type="InterPro" id="IPR001129">
    <property type="entry name" value="Membr-assoc_MAPEG"/>
</dbReference>
<dbReference type="Proteomes" id="UP001549691">
    <property type="component" value="Unassembled WGS sequence"/>
</dbReference>
<name>A0ABV2TFR7_9RHOO</name>
<protein>
    <submittedName>
        <fullName evidence="6">MAPEG family protein</fullName>
    </submittedName>
</protein>
<dbReference type="InterPro" id="IPR023352">
    <property type="entry name" value="MAPEG-like_dom_sf"/>
</dbReference>
<comment type="subcellular location">
    <subcellularLocation>
        <location evidence="1">Membrane</location>
    </subcellularLocation>
</comment>
<proteinExistence type="predicted"/>
<sequence length="128" mass="13791">MNQAYLCILLAAVFPLVLAGLAKFGGKKLGVDYDNAAPRQSLARLAGWPQRANWAQQNSWEAFPVFVAAVLMALQAGLDAGSVALWAWIFIAARVAYAACYLLDLASIRSLCWAVGFASCLRLMIAVI</sequence>
<dbReference type="EMBL" id="JBEWZI010000001">
    <property type="protein sequence ID" value="MET7012760.1"/>
    <property type="molecule type" value="Genomic_DNA"/>
</dbReference>
<evidence type="ECO:0000256" key="3">
    <source>
        <dbReference type="ARBA" id="ARBA00022989"/>
    </source>
</evidence>
<dbReference type="PANTHER" id="PTHR35371">
    <property type="entry name" value="INNER MEMBRANE PROTEIN"/>
    <property type="match status" value="1"/>
</dbReference>